<dbReference type="Proteomes" id="UP000184105">
    <property type="component" value="Unassembled WGS sequence"/>
</dbReference>
<comment type="caution">
    <text evidence="1">The sequence shown here is derived from an EMBL/GenBank/DDBJ whole genome shotgun (WGS) entry which is preliminary data.</text>
</comment>
<organism evidence="1 2">
    <name type="scientific">Prevotella scopos JCM 17725</name>
    <dbReference type="NCBI Taxonomy" id="1236518"/>
    <lineage>
        <taxon>Bacteria</taxon>
        <taxon>Pseudomonadati</taxon>
        <taxon>Bacteroidota</taxon>
        <taxon>Bacteroidia</taxon>
        <taxon>Bacteroidales</taxon>
        <taxon>Prevotellaceae</taxon>
        <taxon>Prevotella</taxon>
    </lineage>
</organism>
<sequence length="43" mass="5256">MAYTENLITIQQQVSNHLLLFHLLSYKYQRKELYLQNEKESNI</sequence>
<reference evidence="1 2" key="1">
    <citation type="submission" date="2016-11" db="EMBL/GenBank/DDBJ databases">
        <authorList>
            <person name="Varghese N."/>
            <person name="Submissions S."/>
        </authorList>
    </citation>
    <scope>NUCLEOTIDE SEQUENCE [LARGE SCALE GENOMIC DNA]</scope>
    <source>
        <strain evidence="1 2">DSM 22613</strain>
    </source>
</reference>
<dbReference type="EMBL" id="FQWA01000011">
    <property type="protein sequence ID" value="SHF81271.1"/>
    <property type="molecule type" value="Genomic_DNA"/>
</dbReference>
<evidence type="ECO:0000313" key="2">
    <source>
        <dbReference type="Proteomes" id="UP000184105"/>
    </source>
</evidence>
<evidence type="ECO:0008006" key="3">
    <source>
        <dbReference type="Google" id="ProtNLM"/>
    </source>
</evidence>
<evidence type="ECO:0000313" key="1">
    <source>
        <dbReference type="EMBL" id="SHF81271.1"/>
    </source>
</evidence>
<dbReference type="AlphaFoldDB" id="A0AAX2F3M2"/>
<accession>A0AAX2F3M2</accession>
<proteinExistence type="predicted"/>
<gene>
    <name evidence="1" type="ORF">SAMN05444364_11120</name>
</gene>
<name>A0AAX2F3M2_9BACT</name>
<keyword evidence="2" id="KW-1185">Reference proteome</keyword>
<protein>
    <recommendedName>
        <fullName evidence="3">Histidine kinase</fullName>
    </recommendedName>
</protein>